<accession>A0AA94EKS1</accession>
<protein>
    <submittedName>
        <fullName evidence="1">Uncharacterized protein</fullName>
    </submittedName>
</protein>
<evidence type="ECO:0000313" key="2">
    <source>
        <dbReference type="Proteomes" id="UP000288002"/>
    </source>
</evidence>
<comment type="caution">
    <text evidence="1">The sequence shown here is derived from an EMBL/GenBank/DDBJ whole genome shotgun (WGS) entry which is preliminary data.</text>
</comment>
<reference evidence="1 2" key="1">
    <citation type="submission" date="2016-10" db="EMBL/GenBank/DDBJ databases">
        <title>Search of new enzymes for the oxidation of sulfur compounds.</title>
        <authorList>
            <person name="Novo A."/>
            <person name="Moreira I.S."/>
            <person name="Castro P.M."/>
        </authorList>
    </citation>
    <scope>NUCLEOTIDE SEQUENCE [LARGE SCALE GENOMIC DNA]</scope>
    <source>
        <strain evidence="1 2">A9</strain>
    </source>
</reference>
<dbReference type="Proteomes" id="UP000288002">
    <property type="component" value="Unassembled WGS sequence"/>
</dbReference>
<sequence>MSLININNNSFTVNLYVDGLPVVLSQQRLKQRLRDSRIIRQERLDVEVALASREGSDFLTLADHEDDKPLLLRFTPQGNKYVIQTILKGDYDQGYLAISQSARHVFVGDVALGSQFTLVKHDVENARFSDLDKGPCHVALAAEGRNAIYLASENGKRYFKDVDPNMSQHDAFNNTPVTFVLKVIDRPEEG</sequence>
<dbReference type="EMBL" id="MKWS01000014">
    <property type="protein sequence ID" value="RVD76029.1"/>
    <property type="molecule type" value="Genomic_DNA"/>
</dbReference>
<name>A0AA94EKS1_9PSED</name>
<proteinExistence type="predicted"/>
<dbReference type="RefSeq" id="WP_127651207.1">
    <property type="nucleotide sequence ID" value="NZ_MKWS01000014.1"/>
</dbReference>
<gene>
    <name evidence="1" type="ORF">A9HBioS_3993</name>
</gene>
<dbReference type="AlphaFoldDB" id="A0AA94EKS1"/>
<evidence type="ECO:0000313" key="1">
    <source>
        <dbReference type="EMBL" id="RVD76029.1"/>
    </source>
</evidence>
<organism evidence="1 2">
    <name type="scientific">Pseudomonas koreensis</name>
    <dbReference type="NCBI Taxonomy" id="198620"/>
    <lineage>
        <taxon>Bacteria</taxon>
        <taxon>Pseudomonadati</taxon>
        <taxon>Pseudomonadota</taxon>
        <taxon>Gammaproteobacteria</taxon>
        <taxon>Pseudomonadales</taxon>
        <taxon>Pseudomonadaceae</taxon>
        <taxon>Pseudomonas</taxon>
    </lineage>
</organism>